<dbReference type="SUPFAM" id="SSF54695">
    <property type="entry name" value="POZ domain"/>
    <property type="match status" value="1"/>
</dbReference>
<sequence length="622" mass="70510">MDAIHSSSDSSLDSSSDSSSYYASDQMYVLKSSGFESKIYTNESHIVEAFEFLQSLREDQVFCDIRLKADDDTFVFGHKIVLMSASQYFRAMFTNFSEREKDIIDIKELDSTVLKKLVDYIYTGKILINKENVQVLLPAANLLQLEYVKGACAKFLQKQLDPLNCLGIRSFADLHNCLELFASSEEYIRKKFLDVVNGEDFLSLPNEDLIKFISGNVLNAPEEKVYECVIDWVKHRLNDRSDSLPELMEHVRLPLVSLEYISSNVVKEPLFKNLPKSKDYLTEAFQFHAFKTQQLTIPQTIRNTPRMSGQKVILVFDSSLHAHWYDPTTNLWQLLQDNCLMDSVNHGSNDYYYDDYSHRSRVKITLIKEHFVVIYKLCDSSIRILDLSLKFPSWVTLVDTLVSRRNYGFGVLDDCLYAVGGYGKDGYLNSAEVYDMNNQEWRMIANMSTKKKHSSLGVLNNLLYAVGGSFNDDCDIDTHFKSAECYDSSLDKWTIVPEMSARRSDVGVCGMDGVLYAVGGLYEGCCLKSVEAYKPSSGVWTSIADMIIARCGSSVFAIDGLLYVVGGHDDVNGDSEYPFRSDWLEIYDPSTTTLSVVKMLKSMKYTVGAVIVDKALVTKFHS</sequence>
<dbReference type="InterPro" id="IPR011705">
    <property type="entry name" value="BACK"/>
</dbReference>
<dbReference type="Pfam" id="PF01344">
    <property type="entry name" value="Kelch_1"/>
    <property type="match status" value="4"/>
</dbReference>
<accession>A0A8R2B8I0</accession>
<comment type="function">
    <text evidence="7">Probable substrate-specific adapter of an E3 ubiquitin-protein ligase complex which mediates the ubiquitination and subsequent proteasomal degradation of target proteins. May have a role in synapse differentiation and growth.</text>
</comment>
<dbReference type="PIRSF" id="PIRSF037037">
    <property type="entry name" value="Kelch-like_protein_gigaxonin"/>
    <property type="match status" value="1"/>
</dbReference>
<dbReference type="Gene3D" id="1.25.40.420">
    <property type="match status" value="1"/>
</dbReference>
<keyword evidence="4" id="KW-0677">Repeat</keyword>
<dbReference type="Pfam" id="PF07707">
    <property type="entry name" value="BACK"/>
    <property type="match status" value="1"/>
</dbReference>
<evidence type="ECO:0000256" key="8">
    <source>
        <dbReference type="SAM" id="MobiDB-lite"/>
    </source>
</evidence>
<keyword evidence="3" id="KW-0880">Kelch repeat</keyword>
<dbReference type="OrthoDB" id="45365at2759"/>
<feature type="domain" description="BTB" evidence="9">
    <location>
        <begin position="63"/>
        <end position="130"/>
    </location>
</feature>
<dbReference type="InterPro" id="IPR000210">
    <property type="entry name" value="BTB/POZ_dom"/>
</dbReference>
<organism evidence="10 11">
    <name type="scientific">Acyrthosiphon pisum</name>
    <name type="common">Pea aphid</name>
    <dbReference type="NCBI Taxonomy" id="7029"/>
    <lineage>
        <taxon>Eukaryota</taxon>
        <taxon>Metazoa</taxon>
        <taxon>Ecdysozoa</taxon>
        <taxon>Arthropoda</taxon>
        <taxon>Hexapoda</taxon>
        <taxon>Insecta</taxon>
        <taxon>Pterygota</taxon>
        <taxon>Neoptera</taxon>
        <taxon>Paraneoptera</taxon>
        <taxon>Hemiptera</taxon>
        <taxon>Sternorrhyncha</taxon>
        <taxon>Aphidomorpha</taxon>
        <taxon>Aphidoidea</taxon>
        <taxon>Aphididae</taxon>
        <taxon>Macrosiphini</taxon>
        <taxon>Acyrthosiphon</taxon>
    </lineage>
</organism>
<reference evidence="11" key="1">
    <citation type="submission" date="2010-06" db="EMBL/GenBank/DDBJ databases">
        <authorList>
            <person name="Jiang H."/>
            <person name="Abraham K."/>
            <person name="Ali S."/>
            <person name="Alsbrooks S.L."/>
            <person name="Anim B.N."/>
            <person name="Anosike U.S."/>
            <person name="Attaway T."/>
            <person name="Bandaranaike D.P."/>
            <person name="Battles P.K."/>
            <person name="Bell S.N."/>
            <person name="Bell A.V."/>
            <person name="Beltran B."/>
            <person name="Bickham C."/>
            <person name="Bustamante Y."/>
            <person name="Caleb T."/>
            <person name="Canada A."/>
            <person name="Cardenas V."/>
            <person name="Carter K."/>
            <person name="Chacko J."/>
            <person name="Chandrabose M.N."/>
            <person name="Chavez D."/>
            <person name="Chavez A."/>
            <person name="Chen L."/>
            <person name="Chu H.-S."/>
            <person name="Claassen K.J."/>
            <person name="Cockrell R."/>
            <person name="Collins M."/>
            <person name="Cooper J.A."/>
            <person name="Cree A."/>
            <person name="Curry S.M."/>
            <person name="Da Y."/>
            <person name="Dao M.D."/>
            <person name="Das B."/>
            <person name="Davila M.-L."/>
            <person name="Davy-Carroll L."/>
            <person name="Denson S."/>
            <person name="Dinh H."/>
            <person name="Ebong V.E."/>
            <person name="Edwards J.R."/>
            <person name="Egan A."/>
            <person name="El-Daye J."/>
            <person name="Escobedo L."/>
            <person name="Fernandez S."/>
            <person name="Fernando P.R."/>
            <person name="Flagg N."/>
            <person name="Forbes L.D."/>
            <person name="Fowler R.G."/>
            <person name="Fu Q."/>
            <person name="Gabisi R.A."/>
            <person name="Ganer J."/>
            <person name="Garbino Pronczuk A."/>
            <person name="Garcia R.M."/>
            <person name="Garner T."/>
            <person name="Garrett T.E."/>
            <person name="Gonzalez D.A."/>
            <person name="Hamid H."/>
            <person name="Hawkins E.S."/>
            <person name="Hirani K."/>
            <person name="Hogues M.E."/>
            <person name="Hollins B."/>
            <person name="Hsiao C.-H."/>
            <person name="Jabil R."/>
            <person name="James M.L."/>
            <person name="Jhangiani S.N."/>
            <person name="Johnson B."/>
            <person name="Johnson Q."/>
            <person name="Joshi V."/>
            <person name="Kalu J.B."/>
            <person name="Kam C."/>
            <person name="Kashfia A."/>
            <person name="Keebler J."/>
            <person name="Kisamo H."/>
            <person name="Kovar C.L."/>
            <person name="Lago L.A."/>
            <person name="Lai C.-Y."/>
            <person name="Laidlaw J."/>
            <person name="Lara F."/>
            <person name="Le T.-K."/>
            <person name="Lee S.L."/>
            <person name="Legall F.H."/>
            <person name="Lemon S.J."/>
            <person name="Lewis L.R."/>
            <person name="Li B."/>
            <person name="Liu Y."/>
            <person name="Liu Y.-S."/>
            <person name="Lopez J."/>
            <person name="Lozado R.J."/>
            <person name="Lu J."/>
            <person name="Madu R.C."/>
            <person name="Maheshwari M."/>
            <person name="Maheshwari R."/>
            <person name="Malloy K."/>
            <person name="Martinez E."/>
            <person name="Mathew T."/>
            <person name="Mercado I.C."/>
            <person name="Mercado C."/>
            <person name="Meyer B."/>
            <person name="Montgomery K."/>
            <person name="Morgan M.B."/>
            <person name="Munidasa M."/>
            <person name="Nazareth L.V."/>
            <person name="Nelson J."/>
            <person name="Ng B.M."/>
            <person name="Nguyen N.B."/>
            <person name="Nguyen P.Q."/>
            <person name="Nguyen T."/>
            <person name="Obregon M."/>
            <person name="Okwuonu G.O."/>
            <person name="Onwere C.G."/>
            <person name="Orozco G."/>
            <person name="Parra A."/>
            <person name="Patel S."/>
            <person name="Patil S."/>
            <person name="Perez A."/>
            <person name="Perez Y."/>
            <person name="Pham C."/>
            <person name="Primus E.L."/>
            <person name="Pu L.-L."/>
            <person name="Puazo M."/>
            <person name="Qin X."/>
            <person name="Quiroz J.B."/>
            <person name="Reese J."/>
            <person name="Richards S."/>
            <person name="Rives C.M."/>
            <person name="Robberts R."/>
            <person name="Ruiz S.J."/>
            <person name="Ruiz M.J."/>
            <person name="Santibanez J."/>
            <person name="Schneider B.W."/>
            <person name="Sisson I."/>
            <person name="Smith M."/>
            <person name="Sodergren E."/>
            <person name="Song X.-Z."/>
            <person name="Song B.B."/>
            <person name="Summersgill H."/>
            <person name="Thelus R."/>
            <person name="Thornton R.D."/>
            <person name="Trejos Z.Y."/>
            <person name="Usmani K."/>
            <person name="Vattathil S."/>
            <person name="Villasana D."/>
            <person name="Walker D.L."/>
            <person name="Wang S."/>
            <person name="Wang K."/>
            <person name="White C.S."/>
            <person name="Williams A.C."/>
            <person name="Williamson J."/>
            <person name="Wilson K."/>
            <person name="Woghiren I.O."/>
            <person name="Woodworth J.R."/>
            <person name="Worley K.C."/>
            <person name="Wright R.A."/>
            <person name="Wu W."/>
            <person name="Young L."/>
            <person name="Zhang L."/>
            <person name="Zhang J."/>
            <person name="Zhu Y."/>
            <person name="Muzny D.M."/>
            <person name="Weinstock G."/>
            <person name="Gibbs R.A."/>
        </authorList>
    </citation>
    <scope>NUCLEOTIDE SEQUENCE [LARGE SCALE GENOMIC DNA]</scope>
    <source>
        <strain evidence="11">LSR1</strain>
    </source>
</reference>
<dbReference type="PANTHER" id="PTHR24412:SF466">
    <property type="entry name" value="RING CANAL KELCH PROTEIN"/>
    <property type="match status" value="1"/>
</dbReference>
<comment type="pathway">
    <text evidence="1">Protein modification; protein ubiquitination.</text>
</comment>
<evidence type="ECO:0000256" key="2">
    <source>
        <dbReference type="ARBA" id="ARBA00013699"/>
    </source>
</evidence>
<evidence type="ECO:0000259" key="9">
    <source>
        <dbReference type="PROSITE" id="PS50097"/>
    </source>
</evidence>
<keyword evidence="5" id="KW-0833">Ubl conjugation pathway</keyword>
<dbReference type="InterPro" id="IPR011333">
    <property type="entry name" value="SKP1/BTB/POZ_sf"/>
</dbReference>
<evidence type="ECO:0000256" key="7">
    <source>
        <dbReference type="ARBA" id="ARBA00043912"/>
    </source>
</evidence>
<dbReference type="InterPro" id="IPR006652">
    <property type="entry name" value="Kelch_1"/>
</dbReference>
<evidence type="ECO:0000256" key="1">
    <source>
        <dbReference type="ARBA" id="ARBA00004906"/>
    </source>
</evidence>
<proteinExistence type="predicted"/>
<dbReference type="GO" id="GO:0003779">
    <property type="term" value="F:actin binding"/>
    <property type="evidence" value="ECO:0007669"/>
    <property type="project" value="UniProtKB-KW"/>
</dbReference>
<dbReference type="Gene3D" id="3.30.710.10">
    <property type="entry name" value="Potassium Channel Kv1.1, Chain A"/>
    <property type="match status" value="1"/>
</dbReference>
<dbReference type="InterPro" id="IPR015915">
    <property type="entry name" value="Kelch-typ_b-propeller"/>
</dbReference>
<reference evidence="10" key="2">
    <citation type="submission" date="2022-06" db="UniProtKB">
        <authorList>
            <consortium name="EnsemblMetazoa"/>
        </authorList>
    </citation>
    <scope>IDENTIFICATION</scope>
</reference>
<evidence type="ECO:0000256" key="3">
    <source>
        <dbReference type="ARBA" id="ARBA00022441"/>
    </source>
</evidence>
<evidence type="ECO:0000256" key="5">
    <source>
        <dbReference type="ARBA" id="ARBA00022786"/>
    </source>
</evidence>
<evidence type="ECO:0000313" key="10">
    <source>
        <dbReference type="EnsemblMetazoa" id="XP_008186836.2"/>
    </source>
</evidence>
<dbReference type="SMART" id="SM00612">
    <property type="entry name" value="Kelch"/>
    <property type="match status" value="4"/>
</dbReference>
<dbReference type="Gene3D" id="2.120.10.80">
    <property type="entry name" value="Kelch-type beta propeller"/>
    <property type="match status" value="1"/>
</dbReference>
<keyword evidence="11" id="KW-1185">Reference proteome</keyword>
<dbReference type="FunFam" id="1.25.40.420:FF:000001">
    <property type="entry name" value="Kelch-like family member 12"/>
    <property type="match status" value="1"/>
</dbReference>
<evidence type="ECO:0000256" key="6">
    <source>
        <dbReference type="ARBA" id="ARBA00023203"/>
    </source>
</evidence>
<dbReference type="AlphaFoldDB" id="A0A8R2B8I0"/>
<dbReference type="InterPro" id="IPR017096">
    <property type="entry name" value="BTB-kelch_protein"/>
</dbReference>
<evidence type="ECO:0000256" key="4">
    <source>
        <dbReference type="ARBA" id="ARBA00022737"/>
    </source>
</evidence>
<dbReference type="RefSeq" id="XP_008186836.2">
    <property type="nucleotide sequence ID" value="XM_008188614.3"/>
</dbReference>
<keyword evidence="6" id="KW-0009">Actin-binding</keyword>
<dbReference type="GeneID" id="103310404"/>
<dbReference type="PANTHER" id="PTHR24412">
    <property type="entry name" value="KELCH PROTEIN"/>
    <property type="match status" value="1"/>
</dbReference>
<dbReference type="Pfam" id="PF00651">
    <property type="entry name" value="BTB"/>
    <property type="match status" value="1"/>
</dbReference>
<evidence type="ECO:0000313" key="11">
    <source>
        <dbReference type="Proteomes" id="UP000007819"/>
    </source>
</evidence>
<dbReference type="Proteomes" id="UP000007819">
    <property type="component" value="Chromosome A1"/>
</dbReference>
<dbReference type="SUPFAM" id="SSF117281">
    <property type="entry name" value="Kelch motif"/>
    <property type="match status" value="1"/>
</dbReference>
<name>A0A8R2B8I0_ACYPI</name>
<dbReference type="PROSITE" id="PS50097">
    <property type="entry name" value="BTB"/>
    <property type="match status" value="1"/>
</dbReference>
<protein>
    <recommendedName>
        <fullName evidence="2">Kelch-like protein diablo</fullName>
    </recommendedName>
</protein>
<dbReference type="EnsemblMetazoa" id="XM_008188614.3">
    <property type="protein sequence ID" value="XP_008186836.2"/>
    <property type="gene ID" value="LOC103310404"/>
</dbReference>
<dbReference type="KEGG" id="api:103310404"/>
<dbReference type="SMART" id="SM00225">
    <property type="entry name" value="BTB"/>
    <property type="match status" value="1"/>
</dbReference>
<dbReference type="SMART" id="SM00875">
    <property type="entry name" value="BACK"/>
    <property type="match status" value="1"/>
</dbReference>
<feature type="region of interest" description="Disordered" evidence="8">
    <location>
        <begin position="1"/>
        <end position="20"/>
    </location>
</feature>